<evidence type="ECO:0000313" key="2">
    <source>
        <dbReference type="EMBL" id="MPC86578.1"/>
    </source>
</evidence>
<dbReference type="AlphaFoldDB" id="A0A5B7J127"/>
<proteinExistence type="predicted"/>
<gene>
    <name evidence="2" type="ORF">E2C01_081413</name>
</gene>
<dbReference type="EMBL" id="VSRR010071901">
    <property type="protein sequence ID" value="MPC86578.1"/>
    <property type="molecule type" value="Genomic_DNA"/>
</dbReference>
<accession>A0A5B7J127</accession>
<sequence length="89" mass="9160">MSAGIAGVLYPLPERKAFHVVRTLVHQPPPRPPAAGCLLTEPVCATPCQGGKRSTASHSALPTVKDPHVRPGNSGRGAEAERGAGVSKC</sequence>
<name>A0A5B7J127_PORTR</name>
<keyword evidence="3" id="KW-1185">Reference proteome</keyword>
<reference evidence="2 3" key="1">
    <citation type="submission" date="2019-05" db="EMBL/GenBank/DDBJ databases">
        <title>Another draft genome of Portunus trituberculatus and its Hox gene families provides insights of decapod evolution.</title>
        <authorList>
            <person name="Jeong J.-H."/>
            <person name="Song I."/>
            <person name="Kim S."/>
            <person name="Choi T."/>
            <person name="Kim D."/>
            <person name="Ryu S."/>
            <person name="Kim W."/>
        </authorList>
    </citation>
    <scope>NUCLEOTIDE SEQUENCE [LARGE SCALE GENOMIC DNA]</scope>
    <source>
        <tissue evidence="2">Muscle</tissue>
    </source>
</reference>
<organism evidence="2 3">
    <name type="scientific">Portunus trituberculatus</name>
    <name type="common">Swimming crab</name>
    <name type="synonym">Neptunus trituberculatus</name>
    <dbReference type="NCBI Taxonomy" id="210409"/>
    <lineage>
        <taxon>Eukaryota</taxon>
        <taxon>Metazoa</taxon>
        <taxon>Ecdysozoa</taxon>
        <taxon>Arthropoda</taxon>
        <taxon>Crustacea</taxon>
        <taxon>Multicrustacea</taxon>
        <taxon>Malacostraca</taxon>
        <taxon>Eumalacostraca</taxon>
        <taxon>Eucarida</taxon>
        <taxon>Decapoda</taxon>
        <taxon>Pleocyemata</taxon>
        <taxon>Brachyura</taxon>
        <taxon>Eubrachyura</taxon>
        <taxon>Portunoidea</taxon>
        <taxon>Portunidae</taxon>
        <taxon>Portuninae</taxon>
        <taxon>Portunus</taxon>
    </lineage>
</organism>
<protein>
    <submittedName>
        <fullName evidence="2">Uncharacterized protein</fullName>
    </submittedName>
</protein>
<evidence type="ECO:0000313" key="3">
    <source>
        <dbReference type="Proteomes" id="UP000324222"/>
    </source>
</evidence>
<comment type="caution">
    <text evidence="2">The sequence shown here is derived from an EMBL/GenBank/DDBJ whole genome shotgun (WGS) entry which is preliminary data.</text>
</comment>
<evidence type="ECO:0000256" key="1">
    <source>
        <dbReference type="SAM" id="MobiDB-lite"/>
    </source>
</evidence>
<feature type="region of interest" description="Disordered" evidence="1">
    <location>
        <begin position="48"/>
        <end position="89"/>
    </location>
</feature>
<dbReference type="Proteomes" id="UP000324222">
    <property type="component" value="Unassembled WGS sequence"/>
</dbReference>